<dbReference type="EMBL" id="JARPUR010000001">
    <property type="protein sequence ID" value="KAK4886364.1"/>
    <property type="molecule type" value="Genomic_DNA"/>
</dbReference>
<keyword evidence="2" id="KW-1185">Reference proteome</keyword>
<gene>
    <name evidence="1" type="ORF">RN001_002635</name>
</gene>
<reference evidence="2" key="1">
    <citation type="submission" date="2023-01" db="EMBL/GenBank/DDBJ databases">
        <title>Key to firefly adult light organ development and bioluminescence: homeobox transcription factors regulate luciferase expression and transportation to peroxisome.</title>
        <authorList>
            <person name="Fu X."/>
        </authorList>
    </citation>
    <scope>NUCLEOTIDE SEQUENCE [LARGE SCALE GENOMIC DNA]</scope>
</reference>
<comment type="caution">
    <text evidence="1">The sequence shown here is derived from an EMBL/GenBank/DDBJ whole genome shotgun (WGS) entry which is preliminary data.</text>
</comment>
<protein>
    <submittedName>
        <fullName evidence="1">Uncharacterized protein</fullName>
    </submittedName>
</protein>
<accession>A0AAN7SLX4</accession>
<sequence>MGEYREIAPMVISGNLSENWSFWKQKFLNYLEASEMCKKSGSTQCAQLLHYIGDDGIRIYNTFSIAEEKKGKLKILLEKFENHFSPKKNLSFERYKFFTRKQLVGEFLERFITDLKNKANSCEFGELKDGLVKCILTCGILNEKL</sequence>
<dbReference type="AlphaFoldDB" id="A0AAN7SLX4"/>
<organism evidence="1 2">
    <name type="scientific">Aquatica leii</name>
    <dbReference type="NCBI Taxonomy" id="1421715"/>
    <lineage>
        <taxon>Eukaryota</taxon>
        <taxon>Metazoa</taxon>
        <taxon>Ecdysozoa</taxon>
        <taxon>Arthropoda</taxon>
        <taxon>Hexapoda</taxon>
        <taxon>Insecta</taxon>
        <taxon>Pterygota</taxon>
        <taxon>Neoptera</taxon>
        <taxon>Endopterygota</taxon>
        <taxon>Coleoptera</taxon>
        <taxon>Polyphaga</taxon>
        <taxon>Elateriformia</taxon>
        <taxon>Elateroidea</taxon>
        <taxon>Lampyridae</taxon>
        <taxon>Luciolinae</taxon>
        <taxon>Aquatica</taxon>
    </lineage>
</organism>
<dbReference type="PANTHER" id="PTHR33198">
    <property type="entry name" value="ANK_REP_REGION DOMAIN-CONTAINING PROTEIN-RELATED"/>
    <property type="match status" value="1"/>
</dbReference>
<proteinExistence type="predicted"/>
<evidence type="ECO:0000313" key="2">
    <source>
        <dbReference type="Proteomes" id="UP001353858"/>
    </source>
</evidence>
<name>A0AAN7SLX4_9COLE</name>
<evidence type="ECO:0000313" key="1">
    <source>
        <dbReference type="EMBL" id="KAK4886364.1"/>
    </source>
</evidence>
<dbReference type="Proteomes" id="UP001353858">
    <property type="component" value="Unassembled WGS sequence"/>
</dbReference>